<dbReference type="InterPro" id="IPR027939">
    <property type="entry name" value="NMT1/THI5"/>
</dbReference>
<keyword evidence="7" id="KW-0663">Pyridoxal phosphate</keyword>
<dbReference type="PANTHER" id="PTHR31528">
    <property type="entry name" value="4-AMINO-5-HYDROXYMETHYL-2-METHYLPYRIMIDINE PHOSPHATE SYNTHASE THI11-RELATED"/>
    <property type="match status" value="1"/>
</dbReference>
<comment type="catalytic activity">
    <reaction evidence="11">
        <text>N(6)-(pyridoxal phosphate)-L-lysyl-[4-amino-5-hydroxymethyl-2-methylpyrimidine phosphate synthase] + L-histidyl-[4-amino-5-hydroxymethyl-2-methylpyrimidine phosphate synthase] + 2 Fe(3+) + 4 H2O = L-lysyl-[4-amino-5-hydroxymethyl-2-methylpyrimidine phosphate synthase] + (2S)-2-amino-5-hydroxy-4-oxopentanoyl-[4-amino-5-hydroxymethyl-2-methylpyrimidine phosphate synthase] + 4-amino-2-methyl-5-(phosphooxymethyl)pyrimidine + 3-oxopropanoate + 2 Fe(2+) + 2 H(+)</text>
        <dbReference type="Rhea" id="RHEA:65756"/>
        <dbReference type="Rhea" id="RHEA-COMP:16892"/>
        <dbReference type="Rhea" id="RHEA-COMP:16893"/>
        <dbReference type="Rhea" id="RHEA-COMP:16894"/>
        <dbReference type="Rhea" id="RHEA-COMP:16895"/>
        <dbReference type="ChEBI" id="CHEBI:15377"/>
        <dbReference type="ChEBI" id="CHEBI:15378"/>
        <dbReference type="ChEBI" id="CHEBI:29033"/>
        <dbReference type="ChEBI" id="CHEBI:29034"/>
        <dbReference type="ChEBI" id="CHEBI:29969"/>
        <dbReference type="ChEBI" id="CHEBI:29979"/>
        <dbReference type="ChEBI" id="CHEBI:33190"/>
        <dbReference type="ChEBI" id="CHEBI:58354"/>
        <dbReference type="ChEBI" id="CHEBI:143915"/>
        <dbReference type="ChEBI" id="CHEBI:157692"/>
    </reaction>
    <physiologicalReaction direction="left-to-right" evidence="11">
        <dbReference type="Rhea" id="RHEA:65757"/>
    </physiologicalReaction>
</comment>
<name>A0ABW8AKH7_9ACTN</name>
<evidence type="ECO:0000256" key="3">
    <source>
        <dbReference type="ARBA" id="ARBA00009406"/>
    </source>
</evidence>
<evidence type="ECO:0000256" key="2">
    <source>
        <dbReference type="ARBA" id="ARBA00004948"/>
    </source>
</evidence>
<dbReference type="RefSeq" id="WP_398277355.1">
    <property type="nucleotide sequence ID" value="NZ_JBITLV010000002.1"/>
</dbReference>
<accession>A0ABW8AKH7</accession>
<comment type="subunit">
    <text evidence="4">Homodimer.</text>
</comment>
<feature type="signal peptide" evidence="12">
    <location>
        <begin position="1"/>
        <end position="34"/>
    </location>
</feature>
<dbReference type="Pfam" id="PF09084">
    <property type="entry name" value="NMT1"/>
    <property type="match status" value="1"/>
</dbReference>
<evidence type="ECO:0000256" key="12">
    <source>
        <dbReference type="SAM" id="SignalP"/>
    </source>
</evidence>
<comment type="similarity">
    <text evidence="3">Belongs to the NMT1/THI5 family.</text>
</comment>
<evidence type="ECO:0000256" key="8">
    <source>
        <dbReference type="ARBA" id="ARBA00022977"/>
    </source>
</evidence>
<evidence type="ECO:0000256" key="4">
    <source>
        <dbReference type="ARBA" id="ARBA00011738"/>
    </source>
</evidence>
<comment type="pathway">
    <text evidence="2">Cofactor biosynthesis; thiamine diphosphate biosynthesis.</text>
</comment>
<evidence type="ECO:0000256" key="6">
    <source>
        <dbReference type="ARBA" id="ARBA00022723"/>
    </source>
</evidence>
<evidence type="ECO:0000256" key="11">
    <source>
        <dbReference type="ARBA" id="ARBA00048179"/>
    </source>
</evidence>
<comment type="function">
    <text evidence="1">Responsible for the formation of the pyrimidine heterocycle in the thiamine biosynthesis pathway. Catalyzes the formation of hydroxymethylpyrimidine phosphate (HMP-P) from histidine and pyridoxal phosphate (PLP). The protein uses PLP and the active site histidine to form HMP-P, generating an inactive enzyme. The enzyme can only undergo a single turnover, which suggests it is a suicide enzyme.</text>
</comment>
<evidence type="ECO:0000313" key="15">
    <source>
        <dbReference type="Proteomes" id="UP001612915"/>
    </source>
</evidence>
<feature type="chain" id="PRO_5045105615" description="Thiamine pyrimidine synthase" evidence="12">
    <location>
        <begin position="35"/>
        <end position="341"/>
    </location>
</feature>
<keyword evidence="6" id="KW-0479">Metal-binding</keyword>
<proteinExistence type="inferred from homology"/>
<keyword evidence="15" id="KW-1185">Reference proteome</keyword>
<reference evidence="14 15" key="1">
    <citation type="submission" date="2024-10" db="EMBL/GenBank/DDBJ databases">
        <title>The Natural Products Discovery Center: Release of the First 8490 Sequenced Strains for Exploring Actinobacteria Biosynthetic Diversity.</title>
        <authorList>
            <person name="Kalkreuter E."/>
            <person name="Kautsar S.A."/>
            <person name="Yang D."/>
            <person name="Bader C.D."/>
            <person name="Teijaro C.N."/>
            <person name="Fluegel L."/>
            <person name="Davis C.M."/>
            <person name="Simpson J.R."/>
            <person name="Lauterbach L."/>
            <person name="Steele A.D."/>
            <person name="Gui C."/>
            <person name="Meng S."/>
            <person name="Li G."/>
            <person name="Viehrig K."/>
            <person name="Ye F."/>
            <person name="Su P."/>
            <person name="Kiefer A.F."/>
            <person name="Nichols A."/>
            <person name="Cepeda A.J."/>
            <person name="Yan W."/>
            <person name="Fan B."/>
            <person name="Jiang Y."/>
            <person name="Adhikari A."/>
            <person name="Zheng C.-J."/>
            <person name="Schuster L."/>
            <person name="Cowan T.M."/>
            <person name="Smanski M.J."/>
            <person name="Chevrette M.G."/>
            <person name="De Carvalho L.P.S."/>
            <person name="Shen B."/>
        </authorList>
    </citation>
    <scope>NUCLEOTIDE SEQUENCE [LARGE SCALE GENOMIC DNA]</scope>
    <source>
        <strain evidence="14 15">NPDC049639</strain>
    </source>
</reference>
<keyword evidence="5" id="KW-0808">Transferase</keyword>
<dbReference type="EMBL" id="JBITLV010000002">
    <property type="protein sequence ID" value="MFI7586842.1"/>
    <property type="molecule type" value="Genomic_DNA"/>
</dbReference>
<evidence type="ECO:0000256" key="9">
    <source>
        <dbReference type="ARBA" id="ARBA00023004"/>
    </source>
</evidence>
<dbReference type="Gene3D" id="3.40.190.10">
    <property type="entry name" value="Periplasmic binding protein-like II"/>
    <property type="match status" value="2"/>
</dbReference>
<organism evidence="14 15">
    <name type="scientific">Spongisporangium articulatum</name>
    <dbReference type="NCBI Taxonomy" id="3362603"/>
    <lineage>
        <taxon>Bacteria</taxon>
        <taxon>Bacillati</taxon>
        <taxon>Actinomycetota</taxon>
        <taxon>Actinomycetes</taxon>
        <taxon>Kineosporiales</taxon>
        <taxon>Kineosporiaceae</taxon>
        <taxon>Spongisporangium</taxon>
    </lineage>
</organism>
<dbReference type="PANTHER" id="PTHR31528:SF1">
    <property type="entry name" value="4-AMINO-5-HYDROXYMETHYL-2-METHYLPYRIMIDINE PHOSPHATE SYNTHASE THI11-RELATED"/>
    <property type="match status" value="1"/>
</dbReference>
<evidence type="ECO:0000256" key="1">
    <source>
        <dbReference type="ARBA" id="ARBA00003469"/>
    </source>
</evidence>
<comment type="caution">
    <text evidence="14">The sequence shown here is derived from an EMBL/GenBank/DDBJ whole genome shotgun (WGS) entry which is preliminary data.</text>
</comment>
<feature type="domain" description="SsuA/THI5-like" evidence="13">
    <location>
        <begin position="63"/>
        <end position="268"/>
    </location>
</feature>
<dbReference type="Proteomes" id="UP001612915">
    <property type="component" value="Unassembled WGS sequence"/>
</dbReference>
<evidence type="ECO:0000256" key="10">
    <source>
        <dbReference type="ARBA" id="ARBA00033171"/>
    </source>
</evidence>
<gene>
    <name evidence="14" type="ORF">ACIB24_07185</name>
</gene>
<evidence type="ECO:0000313" key="14">
    <source>
        <dbReference type="EMBL" id="MFI7586842.1"/>
    </source>
</evidence>
<evidence type="ECO:0000256" key="5">
    <source>
        <dbReference type="ARBA" id="ARBA00022679"/>
    </source>
</evidence>
<keyword evidence="12" id="KW-0732">Signal</keyword>
<protein>
    <recommendedName>
        <fullName evidence="10">Thiamine pyrimidine synthase</fullName>
    </recommendedName>
</protein>
<sequence>MKLTRTARAAGRRPARSRALLTTAAVTAAALLLAACGGGSSGSSSSTGPTKLTFQASWVNDAEFTGYFVGLDKGYYTKAGLDVDYVKGGPNVIPESTLISNKADIALTSPDTTINAIVDQDAPLVIVGTQYQRNPLGVVSLTSSGIKSPADLVGRTVAVPDVNKLAFEAMLKINKVDPKAVKVVPYAYDPTPLIKGEVDATVDFTTNVPFTIEQAGQKASSFLMYDYGYKIPNDTVVVTKDFLAEHRAEVKAFLQASQEGWTENLKDPTVYPPTFMSSYFKGNGRTEANEVYFNKAQKPLIESDAGIFSMTPQTVQETIDTLGLVGIKATPAMFDTTLLSD</sequence>
<dbReference type="InterPro" id="IPR015168">
    <property type="entry name" value="SsuA/THI5"/>
</dbReference>
<dbReference type="SUPFAM" id="SSF53850">
    <property type="entry name" value="Periplasmic binding protein-like II"/>
    <property type="match status" value="1"/>
</dbReference>
<evidence type="ECO:0000256" key="7">
    <source>
        <dbReference type="ARBA" id="ARBA00022898"/>
    </source>
</evidence>
<keyword evidence="8" id="KW-0784">Thiamine biosynthesis</keyword>
<evidence type="ECO:0000259" key="13">
    <source>
        <dbReference type="Pfam" id="PF09084"/>
    </source>
</evidence>
<keyword evidence="9" id="KW-0408">Iron</keyword>